<keyword evidence="1" id="KW-0472">Membrane</keyword>
<reference evidence="3" key="1">
    <citation type="submission" date="2016-11" db="EMBL/GenBank/DDBJ databases">
        <authorList>
            <person name="Varghese N."/>
            <person name="Submissions S."/>
        </authorList>
    </citation>
    <scope>NUCLEOTIDE SEQUENCE [LARGE SCALE GENOMIC DNA]</scope>
    <source>
        <strain evidence="3">GAS401</strain>
    </source>
</reference>
<proteinExistence type="predicted"/>
<accession>A0A1M7T2I2</accession>
<feature type="transmembrane region" description="Helical" evidence="1">
    <location>
        <begin position="12"/>
        <end position="34"/>
    </location>
</feature>
<dbReference type="InterPro" id="IPR034756">
    <property type="entry name" value="T2SSM_b"/>
</dbReference>
<protein>
    <submittedName>
        <fullName evidence="2">General secretion pathway protein M</fullName>
    </submittedName>
</protein>
<dbReference type="OrthoDB" id="8228433at2"/>
<name>A0A1M7T2I2_9BRAD</name>
<dbReference type="NCBIfam" id="NF040576">
    <property type="entry name" value="T2SS_GspM_XpsM"/>
    <property type="match status" value="1"/>
</dbReference>
<organism evidence="2 3">
    <name type="scientific">Bradyrhizobium erythrophlei</name>
    <dbReference type="NCBI Taxonomy" id="1437360"/>
    <lineage>
        <taxon>Bacteria</taxon>
        <taxon>Pseudomonadati</taxon>
        <taxon>Pseudomonadota</taxon>
        <taxon>Alphaproteobacteria</taxon>
        <taxon>Hyphomicrobiales</taxon>
        <taxon>Nitrobacteraceae</taxon>
        <taxon>Bradyrhizobium</taxon>
    </lineage>
</organism>
<evidence type="ECO:0000256" key="1">
    <source>
        <dbReference type="SAM" id="Phobius"/>
    </source>
</evidence>
<keyword evidence="1" id="KW-0812">Transmembrane</keyword>
<keyword evidence="1" id="KW-1133">Transmembrane helix</keyword>
<sequence>MNLAATIRKSLVGSPIIAGAVYAGLVVALLIIAANSLIDLYNQRASVAASAAMLEQLEGRKPLTADKRAGEAGAPTGSAFLEGATVTVAGAALLQRVAAAVTKAGGNVLSSQLDVQGGPNAKAGFVSMVANCELEQSALQSLLYDLEAGMPFLFVDQLDIQVATAGEGKLRFLLGVSGQWQGVK</sequence>
<dbReference type="AlphaFoldDB" id="A0A1M7T2I2"/>
<keyword evidence="3" id="KW-1185">Reference proteome</keyword>
<dbReference type="EMBL" id="LT670849">
    <property type="protein sequence ID" value="SHN64874.1"/>
    <property type="molecule type" value="Genomic_DNA"/>
</dbReference>
<gene>
    <name evidence="2" type="ORF">SAMN05444170_0636</name>
</gene>
<dbReference type="Pfam" id="PF10741">
    <property type="entry name" value="T2SSM_b"/>
    <property type="match status" value="1"/>
</dbReference>
<evidence type="ECO:0000313" key="2">
    <source>
        <dbReference type="EMBL" id="SHN64874.1"/>
    </source>
</evidence>
<dbReference type="RefSeq" id="WP_072816659.1">
    <property type="nucleotide sequence ID" value="NZ_LT670849.1"/>
</dbReference>
<dbReference type="Proteomes" id="UP000184096">
    <property type="component" value="Chromosome I"/>
</dbReference>
<evidence type="ECO:0000313" key="3">
    <source>
        <dbReference type="Proteomes" id="UP000184096"/>
    </source>
</evidence>